<reference evidence="2 3" key="1">
    <citation type="submission" date="2018-06" db="EMBL/GenBank/DDBJ databases">
        <authorList>
            <consortium name="Pathogen Informatics"/>
            <person name="Doyle S."/>
        </authorList>
    </citation>
    <scope>NUCLEOTIDE SEQUENCE [LARGE SCALE GENOMIC DNA]</scope>
    <source>
        <strain evidence="2 3">NCTC13316</strain>
    </source>
</reference>
<accession>A0A378KAK8</accession>
<name>A0A378KAK8_9GAMM</name>
<keyword evidence="3" id="KW-1185">Reference proteome</keyword>
<sequence length="58" mass="6262">MKTTCASLPVTSANFQFSFFFAISKTFGEMTAFILLLIAVSLDPANNGGEIKPDTNKD</sequence>
<keyword evidence="1" id="KW-0812">Transmembrane</keyword>
<proteinExistence type="predicted"/>
<evidence type="ECO:0000313" key="2">
    <source>
        <dbReference type="EMBL" id="STX81203.1"/>
    </source>
</evidence>
<keyword evidence="1" id="KW-1133">Transmembrane helix</keyword>
<dbReference type="RefSeq" id="WP_160116226.1">
    <property type="nucleotide sequence ID" value="NZ_CAAAHP010000005.1"/>
</dbReference>
<protein>
    <submittedName>
        <fullName evidence="2">Uncharacterized protein</fullName>
    </submittedName>
</protein>
<dbReference type="Proteomes" id="UP000254794">
    <property type="component" value="Unassembled WGS sequence"/>
</dbReference>
<dbReference type="EMBL" id="UGOD01000002">
    <property type="protein sequence ID" value="STX81203.1"/>
    <property type="molecule type" value="Genomic_DNA"/>
</dbReference>
<dbReference type="AlphaFoldDB" id="A0A378KAK8"/>
<feature type="transmembrane region" description="Helical" evidence="1">
    <location>
        <begin position="17"/>
        <end position="42"/>
    </location>
</feature>
<evidence type="ECO:0000256" key="1">
    <source>
        <dbReference type="SAM" id="Phobius"/>
    </source>
</evidence>
<keyword evidence="1" id="KW-0472">Membrane</keyword>
<gene>
    <name evidence="2" type="ORF">NCTC13316_03070</name>
</gene>
<evidence type="ECO:0000313" key="3">
    <source>
        <dbReference type="Proteomes" id="UP000254794"/>
    </source>
</evidence>
<organism evidence="2 3">
    <name type="scientific">Legionella busanensis</name>
    <dbReference type="NCBI Taxonomy" id="190655"/>
    <lineage>
        <taxon>Bacteria</taxon>
        <taxon>Pseudomonadati</taxon>
        <taxon>Pseudomonadota</taxon>
        <taxon>Gammaproteobacteria</taxon>
        <taxon>Legionellales</taxon>
        <taxon>Legionellaceae</taxon>
        <taxon>Legionella</taxon>
    </lineage>
</organism>